<comment type="caution">
    <text evidence="2">The sequence shown here is derived from an EMBL/GenBank/DDBJ whole genome shotgun (WGS) entry which is preliminary data.</text>
</comment>
<dbReference type="AlphaFoldDB" id="W9GD30"/>
<feature type="region of interest" description="Disordered" evidence="1">
    <location>
        <begin position="1"/>
        <end position="38"/>
    </location>
</feature>
<gene>
    <name evidence="2" type="ORF">N865_04715</name>
</gene>
<name>W9GD30_9MICO</name>
<evidence type="ECO:0000313" key="2">
    <source>
        <dbReference type="EMBL" id="EWT02733.1"/>
    </source>
</evidence>
<evidence type="ECO:0000313" key="3">
    <source>
        <dbReference type="Proteomes" id="UP000019489"/>
    </source>
</evidence>
<keyword evidence="3" id="KW-1185">Reference proteome</keyword>
<sequence>MQRLERHTEPVDDLGRDLEGALSQGASLGRQRDGEGTVVGGVALTRDEAARLEPLEQRREGGRLEADQLADLAHGERRALPEGEHHEVLRVGQPEGLEDRPVEADHGPRRDGEGEAHLLIEPQQVVGIGPARRLPDGVPDGLVDGAVDGAVDRVGSGSGLHPIVLLTLVSAHGILCVH</sequence>
<reference evidence="2 3" key="1">
    <citation type="submission" date="2013-08" db="EMBL/GenBank/DDBJ databases">
        <title>Intrasporangium oryzae NRRL B-24470.</title>
        <authorList>
            <person name="Liu H."/>
            <person name="Wang G."/>
        </authorList>
    </citation>
    <scope>NUCLEOTIDE SEQUENCE [LARGE SCALE GENOMIC DNA]</scope>
    <source>
        <strain evidence="2 3">NRRL B-24470</strain>
    </source>
</reference>
<feature type="compositionally biased region" description="Basic and acidic residues" evidence="1">
    <location>
        <begin position="97"/>
        <end position="113"/>
    </location>
</feature>
<organism evidence="2 3">
    <name type="scientific">Intrasporangium oryzae NRRL B-24470</name>
    <dbReference type="NCBI Taxonomy" id="1386089"/>
    <lineage>
        <taxon>Bacteria</taxon>
        <taxon>Bacillati</taxon>
        <taxon>Actinomycetota</taxon>
        <taxon>Actinomycetes</taxon>
        <taxon>Micrococcales</taxon>
        <taxon>Intrasporangiaceae</taxon>
        <taxon>Intrasporangium</taxon>
    </lineage>
</organism>
<evidence type="ECO:0000256" key="1">
    <source>
        <dbReference type="SAM" id="MobiDB-lite"/>
    </source>
</evidence>
<feature type="compositionally biased region" description="Basic and acidic residues" evidence="1">
    <location>
        <begin position="1"/>
        <end position="19"/>
    </location>
</feature>
<proteinExistence type="predicted"/>
<feature type="compositionally biased region" description="Basic and acidic residues" evidence="1">
    <location>
        <begin position="77"/>
        <end position="89"/>
    </location>
</feature>
<feature type="region of interest" description="Disordered" evidence="1">
    <location>
        <begin position="77"/>
        <end position="113"/>
    </location>
</feature>
<dbReference type="EMBL" id="AWSA01000008">
    <property type="protein sequence ID" value="EWT02733.1"/>
    <property type="molecule type" value="Genomic_DNA"/>
</dbReference>
<dbReference type="Proteomes" id="UP000019489">
    <property type="component" value="Unassembled WGS sequence"/>
</dbReference>
<accession>W9GD30</accession>
<protein>
    <submittedName>
        <fullName evidence="2">Uncharacterized protein</fullName>
    </submittedName>
</protein>